<dbReference type="Gene3D" id="1.10.10.10">
    <property type="entry name" value="Winged helix-like DNA-binding domain superfamily/Winged helix DNA-binding domain"/>
    <property type="match status" value="1"/>
</dbReference>
<dbReference type="InterPro" id="IPR000524">
    <property type="entry name" value="Tscrpt_reg_HTH_GntR"/>
</dbReference>
<dbReference type="SMART" id="SM00895">
    <property type="entry name" value="FCD"/>
    <property type="match status" value="1"/>
</dbReference>
<dbReference type="InterPro" id="IPR036388">
    <property type="entry name" value="WH-like_DNA-bd_sf"/>
</dbReference>
<accession>A0A1M5WWP2</accession>
<dbReference type="PANTHER" id="PTHR43537">
    <property type="entry name" value="TRANSCRIPTIONAL REGULATOR, GNTR FAMILY"/>
    <property type="match status" value="1"/>
</dbReference>
<dbReference type="Gene3D" id="1.20.120.530">
    <property type="entry name" value="GntR ligand-binding domain-like"/>
    <property type="match status" value="1"/>
</dbReference>
<dbReference type="InterPro" id="IPR036390">
    <property type="entry name" value="WH_DNA-bd_sf"/>
</dbReference>
<dbReference type="EMBL" id="FQXC01000005">
    <property type="protein sequence ID" value="SHH92017.1"/>
    <property type="molecule type" value="Genomic_DNA"/>
</dbReference>
<reference evidence="5 6" key="1">
    <citation type="submission" date="2016-11" db="EMBL/GenBank/DDBJ databases">
        <authorList>
            <person name="Jaros S."/>
            <person name="Januszkiewicz K."/>
            <person name="Wedrychowicz H."/>
        </authorList>
    </citation>
    <scope>NUCLEOTIDE SEQUENCE [LARGE SCALE GENOMIC DNA]</scope>
    <source>
        <strain evidence="5 6">DSM 29431</strain>
    </source>
</reference>
<organism evidence="5 6">
    <name type="scientific">Marivita hallyeonensis</name>
    <dbReference type="NCBI Taxonomy" id="996342"/>
    <lineage>
        <taxon>Bacteria</taxon>
        <taxon>Pseudomonadati</taxon>
        <taxon>Pseudomonadota</taxon>
        <taxon>Alphaproteobacteria</taxon>
        <taxon>Rhodobacterales</taxon>
        <taxon>Roseobacteraceae</taxon>
        <taxon>Marivita</taxon>
    </lineage>
</organism>
<gene>
    <name evidence="5" type="ORF">SAMN05443551_3569</name>
</gene>
<keyword evidence="1" id="KW-0805">Transcription regulation</keyword>
<dbReference type="SUPFAM" id="SSF48008">
    <property type="entry name" value="GntR ligand-binding domain-like"/>
    <property type="match status" value="1"/>
</dbReference>
<evidence type="ECO:0000313" key="5">
    <source>
        <dbReference type="EMBL" id="SHH92017.1"/>
    </source>
</evidence>
<feature type="domain" description="HTH gntR-type" evidence="4">
    <location>
        <begin position="10"/>
        <end position="77"/>
    </location>
</feature>
<dbReference type="SUPFAM" id="SSF46785">
    <property type="entry name" value="Winged helix' DNA-binding domain"/>
    <property type="match status" value="1"/>
</dbReference>
<proteinExistence type="predicted"/>
<dbReference type="AlphaFoldDB" id="A0A1M5WWP2"/>
<dbReference type="InterPro" id="IPR011711">
    <property type="entry name" value="GntR_C"/>
</dbReference>
<dbReference type="PANTHER" id="PTHR43537:SF50">
    <property type="entry name" value="TRANSCRIPTIONAL REGULATORY PROTEIN"/>
    <property type="match status" value="1"/>
</dbReference>
<dbReference type="OrthoDB" id="7620579at2"/>
<dbReference type="STRING" id="996342.SAMN05443551_3569"/>
<dbReference type="CDD" id="cd07377">
    <property type="entry name" value="WHTH_GntR"/>
    <property type="match status" value="1"/>
</dbReference>
<keyword evidence="6" id="KW-1185">Reference proteome</keyword>
<dbReference type="Proteomes" id="UP000184221">
    <property type="component" value="Unassembled WGS sequence"/>
</dbReference>
<sequence>MNLTESIKRPTLHEELVERLRNLVVEDALKPGEKVPEKDLCESFGVSRTPLREALKVLASEGLVVLQANRGARVAEVTREELENTFPVIAMLEQLAGELACRNLSDAGIAHIEKRHDAMVKAFISRDRKSYFQANQDIHNALIEGAQNEILESHHRMLAARVRRARFMVNLSEERWAQAIQEHEQMMEKLRARDAEGLGQLMKTHMMNKYAAHIKAMAETSDEVEQH</sequence>
<dbReference type="Pfam" id="PF07729">
    <property type="entry name" value="FCD"/>
    <property type="match status" value="1"/>
</dbReference>
<keyword evidence="2" id="KW-0238">DNA-binding</keyword>
<dbReference type="PROSITE" id="PS50949">
    <property type="entry name" value="HTH_GNTR"/>
    <property type="match status" value="1"/>
</dbReference>
<dbReference type="GO" id="GO:0003677">
    <property type="term" value="F:DNA binding"/>
    <property type="evidence" value="ECO:0007669"/>
    <property type="project" value="UniProtKB-KW"/>
</dbReference>
<keyword evidence="3" id="KW-0804">Transcription</keyword>
<dbReference type="SMART" id="SM00345">
    <property type="entry name" value="HTH_GNTR"/>
    <property type="match status" value="1"/>
</dbReference>
<evidence type="ECO:0000256" key="1">
    <source>
        <dbReference type="ARBA" id="ARBA00023015"/>
    </source>
</evidence>
<dbReference type="RefSeq" id="WP_072779442.1">
    <property type="nucleotide sequence ID" value="NZ_FQXC01000005.1"/>
</dbReference>
<name>A0A1M5WWP2_9RHOB</name>
<dbReference type="PRINTS" id="PR00035">
    <property type="entry name" value="HTHGNTR"/>
</dbReference>
<evidence type="ECO:0000256" key="3">
    <source>
        <dbReference type="ARBA" id="ARBA00023163"/>
    </source>
</evidence>
<evidence type="ECO:0000259" key="4">
    <source>
        <dbReference type="PROSITE" id="PS50949"/>
    </source>
</evidence>
<protein>
    <submittedName>
        <fullName evidence="5">Transcriptional regulator, GntR family</fullName>
    </submittedName>
</protein>
<evidence type="ECO:0000256" key="2">
    <source>
        <dbReference type="ARBA" id="ARBA00023125"/>
    </source>
</evidence>
<dbReference type="Pfam" id="PF00392">
    <property type="entry name" value="GntR"/>
    <property type="match status" value="1"/>
</dbReference>
<dbReference type="GO" id="GO:0003700">
    <property type="term" value="F:DNA-binding transcription factor activity"/>
    <property type="evidence" value="ECO:0007669"/>
    <property type="project" value="InterPro"/>
</dbReference>
<evidence type="ECO:0000313" key="6">
    <source>
        <dbReference type="Proteomes" id="UP000184221"/>
    </source>
</evidence>
<dbReference type="InterPro" id="IPR008920">
    <property type="entry name" value="TF_FadR/GntR_C"/>
</dbReference>